<proteinExistence type="predicted"/>
<reference evidence="4" key="1">
    <citation type="submission" date="2022-11" db="UniProtKB">
        <authorList>
            <consortium name="WormBaseParasite"/>
        </authorList>
    </citation>
    <scope>IDENTIFICATION</scope>
</reference>
<keyword evidence="2" id="KW-1133">Transmembrane helix</keyword>
<dbReference type="WBParaSite" id="jg8218">
    <property type="protein sequence ID" value="jg8218"/>
    <property type="gene ID" value="jg8218"/>
</dbReference>
<keyword evidence="2" id="KW-0472">Membrane</keyword>
<feature type="compositionally biased region" description="Polar residues" evidence="1">
    <location>
        <begin position="81"/>
        <end position="101"/>
    </location>
</feature>
<keyword evidence="2" id="KW-0812">Transmembrane</keyword>
<protein>
    <submittedName>
        <fullName evidence="4">Ubiquitin-like domain-containing protein</fullName>
    </submittedName>
</protein>
<dbReference type="Proteomes" id="UP000887574">
    <property type="component" value="Unplaced"/>
</dbReference>
<name>A0A915EQ77_9BILA</name>
<dbReference type="Gene3D" id="3.10.20.90">
    <property type="entry name" value="Phosphatidylinositol 3-kinase Catalytic Subunit, Chain A, domain 1"/>
    <property type="match status" value="1"/>
</dbReference>
<feature type="transmembrane region" description="Helical" evidence="2">
    <location>
        <begin position="140"/>
        <end position="158"/>
    </location>
</feature>
<keyword evidence="3" id="KW-1185">Reference proteome</keyword>
<sequence length="174" mass="19150">MLLTIVYGEQVTCIEISPDMELENFVGLCLIEIPALVTVPPADIRLVFNGATIGLSVMTMPKPIKEFGLSDGDAVSIEQVPPQQSQHQGSTVQSQPSSASFSKPDITSLVSNLVRGIKLPNSHSSVQRDKRKARNIFDSLKILLILMVSVLTLLNWLLPTKEIQQISRRFSKPI</sequence>
<accession>A0A915EQ77</accession>
<evidence type="ECO:0000313" key="4">
    <source>
        <dbReference type="WBParaSite" id="jg8218"/>
    </source>
</evidence>
<evidence type="ECO:0000256" key="2">
    <source>
        <dbReference type="SAM" id="Phobius"/>
    </source>
</evidence>
<organism evidence="3 4">
    <name type="scientific">Ditylenchus dipsaci</name>
    <dbReference type="NCBI Taxonomy" id="166011"/>
    <lineage>
        <taxon>Eukaryota</taxon>
        <taxon>Metazoa</taxon>
        <taxon>Ecdysozoa</taxon>
        <taxon>Nematoda</taxon>
        <taxon>Chromadorea</taxon>
        <taxon>Rhabditida</taxon>
        <taxon>Tylenchina</taxon>
        <taxon>Tylenchomorpha</taxon>
        <taxon>Sphaerularioidea</taxon>
        <taxon>Anguinidae</taxon>
        <taxon>Anguininae</taxon>
        <taxon>Ditylenchus</taxon>
    </lineage>
</organism>
<evidence type="ECO:0000256" key="1">
    <source>
        <dbReference type="SAM" id="MobiDB-lite"/>
    </source>
</evidence>
<feature type="region of interest" description="Disordered" evidence="1">
    <location>
        <begin position="81"/>
        <end position="104"/>
    </location>
</feature>
<dbReference type="AlphaFoldDB" id="A0A915EQ77"/>
<evidence type="ECO:0000313" key="3">
    <source>
        <dbReference type="Proteomes" id="UP000887574"/>
    </source>
</evidence>